<name>A0A8H7ZYK1_9FUNG</name>
<keyword evidence="3" id="KW-1185">Reference proteome</keyword>
<feature type="compositionally biased region" description="Basic and acidic residues" evidence="1">
    <location>
        <begin position="55"/>
        <end position="64"/>
    </location>
</feature>
<feature type="compositionally biased region" description="Basic and acidic residues" evidence="1">
    <location>
        <begin position="160"/>
        <end position="169"/>
    </location>
</feature>
<feature type="region of interest" description="Disordered" evidence="1">
    <location>
        <begin position="31"/>
        <end position="66"/>
    </location>
</feature>
<accession>A0A8H7ZYK1</accession>
<organism evidence="2 3">
    <name type="scientific">Olpidium bornovanus</name>
    <dbReference type="NCBI Taxonomy" id="278681"/>
    <lineage>
        <taxon>Eukaryota</taxon>
        <taxon>Fungi</taxon>
        <taxon>Fungi incertae sedis</taxon>
        <taxon>Olpidiomycota</taxon>
        <taxon>Olpidiomycotina</taxon>
        <taxon>Olpidiomycetes</taxon>
        <taxon>Olpidiales</taxon>
        <taxon>Olpidiaceae</taxon>
        <taxon>Olpidium</taxon>
    </lineage>
</organism>
<feature type="compositionally biased region" description="Acidic residues" evidence="1">
    <location>
        <begin position="133"/>
        <end position="146"/>
    </location>
</feature>
<dbReference type="Proteomes" id="UP000673691">
    <property type="component" value="Unassembled WGS sequence"/>
</dbReference>
<evidence type="ECO:0000256" key="1">
    <source>
        <dbReference type="SAM" id="MobiDB-lite"/>
    </source>
</evidence>
<evidence type="ECO:0000313" key="2">
    <source>
        <dbReference type="EMBL" id="KAG5461358.1"/>
    </source>
</evidence>
<feature type="region of interest" description="Disordered" evidence="1">
    <location>
        <begin position="85"/>
        <end position="114"/>
    </location>
</feature>
<evidence type="ECO:0000313" key="3">
    <source>
        <dbReference type="Proteomes" id="UP000673691"/>
    </source>
</evidence>
<reference evidence="2 3" key="1">
    <citation type="journal article" name="Sci. Rep.">
        <title>Genome-scale phylogenetic analyses confirm Olpidium as the closest living zoosporic fungus to the non-flagellated, terrestrial fungi.</title>
        <authorList>
            <person name="Chang Y."/>
            <person name="Rochon D."/>
            <person name="Sekimoto S."/>
            <person name="Wang Y."/>
            <person name="Chovatia M."/>
            <person name="Sandor L."/>
            <person name="Salamov A."/>
            <person name="Grigoriev I.V."/>
            <person name="Stajich J.E."/>
            <person name="Spatafora J.W."/>
        </authorList>
    </citation>
    <scope>NUCLEOTIDE SEQUENCE [LARGE SCALE GENOMIC DNA]</scope>
    <source>
        <strain evidence="2">S191</strain>
    </source>
</reference>
<feature type="region of interest" description="Disordered" evidence="1">
    <location>
        <begin position="126"/>
        <end position="186"/>
    </location>
</feature>
<protein>
    <submittedName>
        <fullName evidence="2">Uncharacterized protein</fullName>
    </submittedName>
</protein>
<comment type="caution">
    <text evidence="2">The sequence shown here is derived from an EMBL/GenBank/DDBJ whole genome shotgun (WGS) entry which is preliminary data.</text>
</comment>
<dbReference type="EMBL" id="JAEFCI010003771">
    <property type="protein sequence ID" value="KAG5461358.1"/>
    <property type="molecule type" value="Genomic_DNA"/>
</dbReference>
<sequence>MHEMKPAVDWKAVSLRRDPLTGNFIVENYLAPERSGLHASSPQREESGATAGRPASDKGEEGRRGLPALSELFFDLEDVVSRVTGEMQRSRVRGSPTSSKPKPKPASHLEKLERSFRVVYDAGAEMRRSGTEAETEEDEDNEEQEGEGSLHHRKEGAAPARDEFEESPHLLRPQQSARDRQHGQYPAYDVLEKPSRGFRVPGAHPASLPAAALVVVFGVPLRTPRLLSVPLPQFRHRPGKEYRAHSFLVSPI</sequence>
<gene>
    <name evidence="2" type="ORF">BJ554DRAFT_6463</name>
</gene>
<proteinExistence type="predicted"/>
<dbReference type="AlphaFoldDB" id="A0A8H7ZYK1"/>